<protein>
    <submittedName>
        <fullName evidence="4">Glucose-6-phosphate isomerase (Pgi-pmi)</fullName>
        <ecNumber evidence="4">5.3.1.8</ecNumber>
    </submittedName>
</protein>
<evidence type="ECO:0000313" key="4">
    <source>
        <dbReference type="EMBL" id="AIF16456.1"/>
    </source>
</evidence>
<accession>A0A075HJC5</accession>
<dbReference type="GO" id="GO:0004476">
    <property type="term" value="F:mannose-6-phosphate isomerase activity"/>
    <property type="evidence" value="ECO:0007669"/>
    <property type="project" value="UniProtKB-EC"/>
</dbReference>
<organism evidence="4">
    <name type="scientific">uncultured marine thaumarchaeote KM3_74_C10</name>
    <dbReference type="NCBI Taxonomy" id="1456270"/>
    <lineage>
        <taxon>Archaea</taxon>
        <taxon>Nitrososphaerota</taxon>
        <taxon>environmental samples</taxon>
    </lineage>
</organism>
<dbReference type="SUPFAM" id="SSF53697">
    <property type="entry name" value="SIS domain"/>
    <property type="match status" value="1"/>
</dbReference>
<dbReference type="InterPro" id="IPR019490">
    <property type="entry name" value="Glu6P/Mann6P_isomerase_C"/>
</dbReference>
<name>A0A075HJC5_9ARCH</name>
<dbReference type="InterPro" id="IPR046348">
    <property type="entry name" value="SIS_dom_sf"/>
</dbReference>
<dbReference type="Gene3D" id="3.40.50.10490">
    <property type="entry name" value="Glucose-6-phosphate isomerase like protein, domain 1"/>
    <property type="match status" value="2"/>
</dbReference>
<evidence type="ECO:0000259" key="3">
    <source>
        <dbReference type="PROSITE" id="PS51464"/>
    </source>
</evidence>
<reference evidence="4" key="1">
    <citation type="journal article" date="2014" name="Genome Biol. Evol.">
        <title>Pangenome evidence for extensive interdomain horizontal transfer affecting lineage core and shell genes in uncultured planktonic thaumarchaeota and euryarchaeota.</title>
        <authorList>
            <person name="Deschamps P."/>
            <person name="Zivanovic Y."/>
            <person name="Moreira D."/>
            <person name="Rodriguez-Valera F."/>
            <person name="Lopez-Garcia P."/>
        </authorList>
    </citation>
    <scope>NUCLEOTIDE SEQUENCE</scope>
</reference>
<dbReference type="InterPro" id="IPR035484">
    <property type="entry name" value="SIS_PGI/PMI_1"/>
</dbReference>
<keyword evidence="2 4" id="KW-0413">Isomerase</keyword>
<sequence>MDRSGLILDYEDWPRHCRSASSVELSTPSLEGIQNVVYVGMGGSGCAGDILYDWLASRSDIPVVIVKDCHLPRFVNERTLVIAVSCSGDTEEALNAASEGVERGARVATVSSGGLLLEFSKKKGIPHTKVPHLRTPRSSFPYLFFPTLRLMIQALAIEGGQSEVDAAVQAVGEMHSLIRMESPVESNPAKQIATQTSSGVPLIYAARSARGVALRFKDSLNENAKLHAIHDYIPELCHNEIEAACTGSETVFKPILIGGVGETPEGEARFDAVRELLAANSPSVYEFSPITRNAIPGLLSALYCLDVASIYVAVLRAVDPVPTLYISQFKEILRRKLGFPSKPAHMSTGT</sequence>
<feature type="domain" description="SIS" evidence="3">
    <location>
        <begin position="26"/>
        <end position="166"/>
    </location>
</feature>
<dbReference type="GO" id="GO:0097367">
    <property type="term" value="F:carbohydrate derivative binding"/>
    <property type="evidence" value="ECO:0007669"/>
    <property type="project" value="InterPro"/>
</dbReference>
<evidence type="ECO:0000256" key="1">
    <source>
        <dbReference type="ARBA" id="ARBA00010523"/>
    </source>
</evidence>
<dbReference type="CDD" id="cd05017">
    <property type="entry name" value="SIS_PGI_PMI_1"/>
    <property type="match status" value="1"/>
</dbReference>
<dbReference type="PROSITE" id="PS51464">
    <property type="entry name" value="SIS"/>
    <property type="match status" value="1"/>
</dbReference>
<comment type="similarity">
    <text evidence="1">Belongs to the PGI/PMI family.</text>
</comment>
<dbReference type="NCBIfam" id="TIGR02128">
    <property type="entry name" value="G6PI_arch"/>
    <property type="match status" value="1"/>
</dbReference>
<gene>
    <name evidence="4" type="primary">pgi-pmi</name>
</gene>
<dbReference type="GO" id="GO:1901135">
    <property type="term" value="P:carbohydrate derivative metabolic process"/>
    <property type="evidence" value="ECO:0007669"/>
    <property type="project" value="InterPro"/>
</dbReference>
<dbReference type="AlphaFoldDB" id="A0A075HJC5"/>
<dbReference type="CDD" id="cd05637">
    <property type="entry name" value="SIS_PGI_PMI_2"/>
    <property type="match status" value="1"/>
</dbReference>
<evidence type="ECO:0000256" key="2">
    <source>
        <dbReference type="ARBA" id="ARBA00023235"/>
    </source>
</evidence>
<dbReference type="GO" id="GO:0005975">
    <property type="term" value="P:carbohydrate metabolic process"/>
    <property type="evidence" value="ECO:0007669"/>
    <property type="project" value="InterPro"/>
</dbReference>
<dbReference type="Pfam" id="PF10432">
    <property type="entry name" value="bact-PGI_C"/>
    <property type="match status" value="1"/>
</dbReference>
<dbReference type="EC" id="5.3.1.8" evidence="4"/>
<dbReference type="GO" id="GO:0004347">
    <property type="term" value="F:glucose-6-phosphate isomerase activity"/>
    <property type="evidence" value="ECO:0007669"/>
    <property type="project" value="InterPro"/>
</dbReference>
<dbReference type="EMBL" id="KF901056">
    <property type="protein sequence ID" value="AIF16456.1"/>
    <property type="molecule type" value="Genomic_DNA"/>
</dbReference>
<dbReference type="InterPro" id="IPR001347">
    <property type="entry name" value="SIS_dom"/>
</dbReference>
<proteinExistence type="inferred from homology"/>